<comment type="caution">
    <text evidence="2">The sequence shown here is derived from an EMBL/GenBank/DDBJ whole genome shotgun (WGS) entry which is preliminary data.</text>
</comment>
<feature type="region of interest" description="Disordered" evidence="1">
    <location>
        <begin position="1"/>
        <end position="36"/>
    </location>
</feature>
<name>A0A8J5WBR5_ZIZPA</name>
<proteinExistence type="predicted"/>
<sequence length="78" mass="8923">MLAVSRKASAMALPNGPEGLWPRRVPRRKQLPAPRSGQLTVFEQRLVVEIYKSIVESKELTTMLHSSTSRRQQEQHID</sequence>
<reference evidence="2" key="2">
    <citation type="submission" date="2021-02" db="EMBL/GenBank/DDBJ databases">
        <authorList>
            <person name="Kimball J.A."/>
            <person name="Haas M.W."/>
            <person name="Macchietto M."/>
            <person name="Kono T."/>
            <person name="Duquette J."/>
            <person name="Shao M."/>
        </authorList>
    </citation>
    <scope>NUCLEOTIDE SEQUENCE</scope>
    <source>
        <tissue evidence="2">Fresh leaf tissue</tissue>
    </source>
</reference>
<reference evidence="2" key="1">
    <citation type="journal article" date="2021" name="bioRxiv">
        <title>Whole Genome Assembly and Annotation of Northern Wild Rice, Zizania palustris L., Supports a Whole Genome Duplication in the Zizania Genus.</title>
        <authorList>
            <person name="Haas M."/>
            <person name="Kono T."/>
            <person name="Macchietto M."/>
            <person name="Millas R."/>
            <person name="McGilp L."/>
            <person name="Shao M."/>
            <person name="Duquette J."/>
            <person name="Hirsch C.N."/>
            <person name="Kimball J."/>
        </authorList>
    </citation>
    <scope>NUCLEOTIDE SEQUENCE</scope>
    <source>
        <tissue evidence="2">Fresh leaf tissue</tissue>
    </source>
</reference>
<dbReference type="AlphaFoldDB" id="A0A8J5WBR5"/>
<dbReference type="Proteomes" id="UP000729402">
    <property type="component" value="Unassembled WGS sequence"/>
</dbReference>
<gene>
    <name evidence="2" type="ORF">GUJ93_ZPchr0010g11039</name>
</gene>
<dbReference type="EMBL" id="JAAALK010000082">
    <property type="protein sequence ID" value="KAG8086495.1"/>
    <property type="molecule type" value="Genomic_DNA"/>
</dbReference>
<evidence type="ECO:0000256" key="1">
    <source>
        <dbReference type="SAM" id="MobiDB-lite"/>
    </source>
</evidence>
<organism evidence="2 3">
    <name type="scientific">Zizania palustris</name>
    <name type="common">Northern wild rice</name>
    <dbReference type="NCBI Taxonomy" id="103762"/>
    <lineage>
        <taxon>Eukaryota</taxon>
        <taxon>Viridiplantae</taxon>
        <taxon>Streptophyta</taxon>
        <taxon>Embryophyta</taxon>
        <taxon>Tracheophyta</taxon>
        <taxon>Spermatophyta</taxon>
        <taxon>Magnoliopsida</taxon>
        <taxon>Liliopsida</taxon>
        <taxon>Poales</taxon>
        <taxon>Poaceae</taxon>
        <taxon>BOP clade</taxon>
        <taxon>Oryzoideae</taxon>
        <taxon>Oryzeae</taxon>
        <taxon>Zizaniinae</taxon>
        <taxon>Zizania</taxon>
    </lineage>
</organism>
<evidence type="ECO:0000313" key="2">
    <source>
        <dbReference type="EMBL" id="KAG8086495.1"/>
    </source>
</evidence>
<evidence type="ECO:0000313" key="3">
    <source>
        <dbReference type="Proteomes" id="UP000729402"/>
    </source>
</evidence>
<dbReference type="OrthoDB" id="764584at2759"/>
<accession>A0A8J5WBR5</accession>
<protein>
    <submittedName>
        <fullName evidence="2">Uncharacterized protein</fullName>
    </submittedName>
</protein>
<keyword evidence="3" id="KW-1185">Reference proteome</keyword>